<dbReference type="RefSeq" id="WP_034770274.1">
    <property type="nucleotide sequence ID" value="NZ_CCRF01000052.1"/>
</dbReference>
<dbReference type="SUPFAM" id="SSF52218">
    <property type="entry name" value="Flavoproteins"/>
    <property type="match status" value="1"/>
</dbReference>
<dbReference type="Gene3D" id="3.40.50.360">
    <property type="match status" value="1"/>
</dbReference>
<evidence type="ECO:0000313" key="6">
    <source>
        <dbReference type="Proteomes" id="UP000040576"/>
    </source>
</evidence>
<evidence type="ECO:0000313" key="5">
    <source>
        <dbReference type="EMBL" id="CEE01659.1"/>
    </source>
</evidence>
<evidence type="ECO:0000259" key="4">
    <source>
        <dbReference type="Pfam" id="PF03358"/>
    </source>
</evidence>
<organism evidence="5 6">
    <name type="scientific">Caldibacillus thermoamylovorans</name>
    <dbReference type="NCBI Taxonomy" id="35841"/>
    <lineage>
        <taxon>Bacteria</taxon>
        <taxon>Bacillati</taxon>
        <taxon>Bacillota</taxon>
        <taxon>Bacilli</taxon>
        <taxon>Bacillales</taxon>
        <taxon>Bacillaceae</taxon>
        <taxon>Caldibacillus</taxon>
    </lineage>
</organism>
<dbReference type="InterPro" id="IPR051814">
    <property type="entry name" value="NAD(P)H-dep_FMN_reductase"/>
</dbReference>
<dbReference type="InterPro" id="IPR005025">
    <property type="entry name" value="FMN_Rdtase-like_dom"/>
</dbReference>
<dbReference type="GO" id="GO:0046306">
    <property type="term" value="P:alkanesulfonate catabolic process"/>
    <property type="evidence" value="ECO:0007669"/>
    <property type="project" value="InterPro"/>
</dbReference>
<dbReference type="Proteomes" id="UP000040576">
    <property type="component" value="Unassembled WGS sequence"/>
</dbReference>
<keyword evidence="3" id="KW-0560">Oxidoreductase</keyword>
<reference evidence="5 6" key="1">
    <citation type="submission" date="2014-07" db="EMBL/GenBank/DDBJ databases">
        <authorList>
            <person name="Wibberg Daniel"/>
        </authorList>
    </citation>
    <scope>NUCLEOTIDE SEQUENCE [LARGE SCALE GENOMIC DNA]</scope>
</reference>
<dbReference type="PANTHER" id="PTHR43408">
    <property type="entry name" value="FMN REDUCTASE (NADPH)"/>
    <property type="match status" value="1"/>
</dbReference>
<protein>
    <submittedName>
        <fullName evidence="5">NADH-dependent FMN reductase</fullName>
    </submittedName>
</protein>
<dbReference type="InterPro" id="IPR020048">
    <property type="entry name" value="NADPH-dep_FMN_reduc_SsuE"/>
</dbReference>
<name>A0A090KSG8_9BACI</name>
<dbReference type="GO" id="GO:0008752">
    <property type="term" value="F:FMN reductase [NAD(P)H] activity"/>
    <property type="evidence" value="ECO:0007669"/>
    <property type="project" value="InterPro"/>
</dbReference>
<dbReference type="NCBIfam" id="TIGR03567">
    <property type="entry name" value="FMN_reduc_SsuE"/>
    <property type="match status" value="1"/>
</dbReference>
<gene>
    <name evidence="5" type="ORF">BT1A1_1833</name>
</gene>
<feature type="domain" description="NADPH-dependent FMN reductase-like" evidence="4">
    <location>
        <begin position="4"/>
        <end position="141"/>
    </location>
</feature>
<sequence length="188" mass="20894">MSSIVIISGSPSRNSSSEHVLHFLGQLIEKEGYLVTHISVKDISAEVLFSGLYDNEEIQKISKDIQQASGIIVGSPVYKGAYTGVLKALIDLMPQDVLKNKPVLPIMTGGSPAHLLAIEYTLKPVLTTLKGICLKGIYLLDKQIDKKIYENPITDDELYKRIKKQLYYFVDSVNKTEKDIPVLTQIDS</sequence>
<keyword evidence="1" id="KW-0285">Flavoprotein</keyword>
<evidence type="ECO:0000256" key="1">
    <source>
        <dbReference type="ARBA" id="ARBA00022630"/>
    </source>
</evidence>
<accession>A0A090KSG8</accession>
<keyword evidence="2" id="KW-0288">FMN</keyword>
<keyword evidence="6" id="KW-1185">Reference proteome</keyword>
<dbReference type="InterPro" id="IPR029039">
    <property type="entry name" value="Flavoprotein-like_sf"/>
</dbReference>
<proteinExistence type="predicted"/>
<evidence type="ECO:0000256" key="2">
    <source>
        <dbReference type="ARBA" id="ARBA00022643"/>
    </source>
</evidence>
<evidence type="ECO:0000256" key="3">
    <source>
        <dbReference type="ARBA" id="ARBA00023002"/>
    </source>
</evidence>
<dbReference type="Pfam" id="PF03358">
    <property type="entry name" value="FMN_red"/>
    <property type="match status" value="1"/>
</dbReference>
<dbReference type="AlphaFoldDB" id="A0A090KSG8"/>
<dbReference type="EMBL" id="CCRF01000052">
    <property type="protein sequence ID" value="CEE01659.1"/>
    <property type="molecule type" value="Genomic_DNA"/>
</dbReference>
<dbReference type="PANTHER" id="PTHR43408:SF1">
    <property type="entry name" value="FMN REDUCTASE (NADPH)"/>
    <property type="match status" value="1"/>
</dbReference>